<dbReference type="AlphaFoldDB" id="A0A6N1ABQ9"/>
<dbReference type="GO" id="GO:0000160">
    <property type="term" value="P:phosphorelay signal transduction system"/>
    <property type="evidence" value="ECO:0007669"/>
    <property type="project" value="InterPro"/>
</dbReference>
<evidence type="ECO:0000313" key="3">
    <source>
        <dbReference type="EMBL" id="QKS48966.1"/>
    </source>
</evidence>
<keyword evidence="3" id="KW-0614">Plasmid</keyword>
<accession>A0A6N1ABQ9</accession>
<feature type="domain" description="Response regulatory" evidence="2">
    <location>
        <begin position="29"/>
        <end position="164"/>
    </location>
</feature>
<dbReference type="RefSeq" id="WP_149200455.1">
    <property type="nucleotide sequence ID" value="NZ_BSOV01000140.1"/>
</dbReference>
<evidence type="ECO:0000313" key="4">
    <source>
        <dbReference type="Proteomes" id="UP000509702"/>
    </source>
</evidence>
<comment type="caution">
    <text evidence="1">Lacks conserved residue(s) required for the propagation of feature annotation.</text>
</comment>
<evidence type="ECO:0000256" key="1">
    <source>
        <dbReference type="PROSITE-ProRule" id="PRU00169"/>
    </source>
</evidence>
<dbReference type="EMBL" id="CP054615">
    <property type="protein sequence ID" value="QKS48966.1"/>
    <property type="molecule type" value="Genomic_DNA"/>
</dbReference>
<dbReference type="PROSITE" id="PS50110">
    <property type="entry name" value="RESPONSE_REGULATORY"/>
    <property type="match status" value="1"/>
</dbReference>
<dbReference type="Proteomes" id="UP000509702">
    <property type="component" value="Plasmid unnamed1"/>
</dbReference>
<dbReference type="InterPro" id="IPR011006">
    <property type="entry name" value="CheY-like_superfamily"/>
</dbReference>
<dbReference type="KEGG" id="aoz:HUE56_00165"/>
<name>A0A6N1ABQ9_9PROT</name>
<sequence length="171" mass="18637">MTDDCGMEDAALPATGGPAMRRGGNRVRWALVADRSPLLREGLRLYLETLGWRVVAGGTMDEGLALLARGHLALFDRCTPGPLVPDLIVMGETGQERREACGPWPTAFDRLAAMRGAVRPVLLSIAAANRDLTVRARDRGFEAIHIDMPPLNLEDLLLGCVRRIERGEVRG</sequence>
<dbReference type="SUPFAM" id="SSF52172">
    <property type="entry name" value="CheY-like"/>
    <property type="match status" value="1"/>
</dbReference>
<keyword evidence="4" id="KW-1185">Reference proteome</keyword>
<gene>
    <name evidence="3" type="ORF">HUE56_00165</name>
</gene>
<proteinExistence type="predicted"/>
<reference evidence="3 4" key="1">
    <citation type="submission" date="2020-06" db="EMBL/GenBank/DDBJ databases">
        <title>Complete genome of Azosprillum oryzae KACC14407.</title>
        <authorList>
            <person name="Kim M."/>
            <person name="Park Y.-J."/>
            <person name="Shin J.-H."/>
        </authorList>
    </citation>
    <scope>NUCLEOTIDE SEQUENCE [LARGE SCALE GENOMIC DNA]</scope>
    <source>
        <strain evidence="3 4">KACC 14407</strain>
        <plasmid evidence="3 4">unnamed1</plasmid>
    </source>
</reference>
<dbReference type="InterPro" id="IPR001789">
    <property type="entry name" value="Sig_transdc_resp-reg_receiver"/>
</dbReference>
<organism evidence="3 4">
    <name type="scientific">Azospirillum oryzae</name>
    <dbReference type="NCBI Taxonomy" id="286727"/>
    <lineage>
        <taxon>Bacteria</taxon>
        <taxon>Pseudomonadati</taxon>
        <taxon>Pseudomonadota</taxon>
        <taxon>Alphaproteobacteria</taxon>
        <taxon>Rhodospirillales</taxon>
        <taxon>Azospirillaceae</taxon>
        <taxon>Azospirillum</taxon>
    </lineage>
</organism>
<dbReference type="OrthoDB" id="7304122at2"/>
<evidence type="ECO:0000259" key="2">
    <source>
        <dbReference type="PROSITE" id="PS50110"/>
    </source>
</evidence>
<geneLocation type="plasmid" evidence="3 4">
    <name>unnamed1</name>
</geneLocation>
<protein>
    <submittedName>
        <fullName evidence="3">Response regulator</fullName>
    </submittedName>
</protein>